<feature type="transmembrane region" description="Helical" evidence="3">
    <location>
        <begin position="26"/>
        <end position="46"/>
    </location>
</feature>
<dbReference type="Gene3D" id="1.20.120.1760">
    <property type="match status" value="1"/>
</dbReference>
<feature type="transmembrane region" description="Helical" evidence="3">
    <location>
        <begin position="184"/>
        <end position="206"/>
    </location>
</feature>
<organism evidence="4 5">
    <name type="scientific">Halteria grandinella</name>
    <dbReference type="NCBI Taxonomy" id="5974"/>
    <lineage>
        <taxon>Eukaryota</taxon>
        <taxon>Sar</taxon>
        <taxon>Alveolata</taxon>
        <taxon>Ciliophora</taxon>
        <taxon>Intramacronucleata</taxon>
        <taxon>Spirotrichea</taxon>
        <taxon>Stichotrichia</taxon>
        <taxon>Sporadotrichida</taxon>
        <taxon>Halteriidae</taxon>
        <taxon>Halteria</taxon>
    </lineage>
</organism>
<dbReference type="Pfam" id="PF01066">
    <property type="entry name" value="CDP-OH_P_transf"/>
    <property type="match status" value="1"/>
</dbReference>
<evidence type="ECO:0008006" key="6">
    <source>
        <dbReference type="Google" id="ProtNLM"/>
    </source>
</evidence>
<comment type="caution">
    <text evidence="4">The sequence shown here is derived from an EMBL/GenBank/DDBJ whole genome shotgun (WGS) entry which is preliminary data.</text>
</comment>
<feature type="transmembrane region" description="Helical" evidence="3">
    <location>
        <begin position="83"/>
        <end position="101"/>
    </location>
</feature>
<keyword evidence="3" id="KW-0812">Transmembrane</keyword>
<dbReference type="InterPro" id="IPR000462">
    <property type="entry name" value="CDP-OH_P_trans"/>
</dbReference>
<dbReference type="GO" id="GO:0016020">
    <property type="term" value="C:membrane"/>
    <property type="evidence" value="ECO:0007669"/>
    <property type="project" value="InterPro"/>
</dbReference>
<feature type="transmembrane region" description="Helical" evidence="3">
    <location>
        <begin position="158"/>
        <end position="178"/>
    </location>
</feature>
<dbReference type="PROSITE" id="PS00379">
    <property type="entry name" value="CDP_ALCOHOL_P_TRANSF"/>
    <property type="match status" value="1"/>
</dbReference>
<evidence type="ECO:0000313" key="5">
    <source>
        <dbReference type="Proteomes" id="UP000785679"/>
    </source>
</evidence>
<dbReference type="OrthoDB" id="10251079at2759"/>
<dbReference type="AlphaFoldDB" id="A0A8J8SYR9"/>
<sequence>MLDIILRPLKDVVVDPLILLLKNLKVSPNVFTLLSGLCGLIGVYYSTVQMQWHSLVFFLLTRLLDGIDGAYARATNQCTEFGGYLDIIVDFTIYGLIPIGVTMGTPEGQEPAWVAMGVLLNTFFVNAAGLFFLSALIEKNQNAKRKYGDKKELTTVSMPPALIEGTESYIFFGLMILFGDNGFIQASLYWLFSLGVTITILQRLWWAYKNLD</sequence>
<dbReference type="GO" id="GO:0016780">
    <property type="term" value="F:phosphotransferase activity, for other substituted phosphate groups"/>
    <property type="evidence" value="ECO:0007669"/>
    <property type="project" value="InterPro"/>
</dbReference>
<evidence type="ECO:0000256" key="3">
    <source>
        <dbReference type="SAM" id="Phobius"/>
    </source>
</evidence>
<dbReference type="Proteomes" id="UP000785679">
    <property type="component" value="Unassembled WGS sequence"/>
</dbReference>
<keyword evidence="5" id="KW-1185">Reference proteome</keyword>
<protein>
    <recommendedName>
        <fullName evidence="6">CDP-alcohol phosphatidyltransferase family protein</fullName>
    </recommendedName>
</protein>
<gene>
    <name evidence="4" type="ORF">FGO68_gene7422</name>
</gene>
<name>A0A8J8SYR9_HALGN</name>
<evidence type="ECO:0000313" key="4">
    <source>
        <dbReference type="EMBL" id="TNV75814.1"/>
    </source>
</evidence>
<comment type="similarity">
    <text evidence="2">Belongs to the CDP-alcohol phosphatidyltransferase class-I family.</text>
</comment>
<reference evidence="4" key="1">
    <citation type="submission" date="2019-06" db="EMBL/GenBank/DDBJ databases">
        <authorList>
            <person name="Zheng W."/>
        </authorList>
    </citation>
    <scope>NUCLEOTIDE SEQUENCE</scope>
    <source>
        <strain evidence="4">QDHG01</strain>
    </source>
</reference>
<keyword evidence="1 2" id="KW-0808">Transferase</keyword>
<dbReference type="EMBL" id="RRYP01014767">
    <property type="protein sequence ID" value="TNV75814.1"/>
    <property type="molecule type" value="Genomic_DNA"/>
</dbReference>
<keyword evidence="3" id="KW-0472">Membrane</keyword>
<evidence type="ECO:0000256" key="2">
    <source>
        <dbReference type="RuleBase" id="RU003750"/>
    </source>
</evidence>
<dbReference type="GO" id="GO:0008654">
    <property type="term" value="P:phospholipid biosynthetic process"/>
    <property type="evidence" value="ECO:0007669"/>
    <property type="project" value="InterPro"/>
</dbReference>
<accession>A0A8J8SYR9</accession>
<dbReference type="InterPro" id="IPR043130">
    <property type="entry name" value="CDP-OH_PTrfase_TM_dom"/>
</dbReference>
<proteinExistence type="inferred from homology"/>
<keyword evidence="3" id="KW-1133">Transmembrane helix</keyword>
<evidence type="ECO:0000256" key="1">
    <source>
        <dbReference type="ARBA" id="ARBA00022679"/>
    </source>
</evidence>
<dbReference type="InterPro" id="IPR048254">
    <property type="entry name" value="CDP_ALCOHOL_P_TRANSF_CS"/>
</dbReference>
<feature type="transmembrane region" description="Helical" evidence="3">
    <location>
        <begin position="113"/>
        <end position="137"/>
    </location>
</feature>